<dbReference type="RefSeq" id="WP_148595081.1">
    <property type="nucleotide sequence ID" value="NZ_CP042997.1"/>
</dbReference>
<proteinExistence type="predicted"/>
<dbReference type="AlphaFoldDB" id="A0A5B9W4U2"/>
<evidence type="ECO:0008006" key="3">
    <source>
        <dbReference type="Google" id="ProtNLM"/>
    </source>
</evidence>
<dbReference type="Proteomes" id="UP000324233">
    <property type="component" value="Chromosome"/>
</dbReference>
<organism evidence="1 2">
    <name type="scientific">Aquisphaera giovannonii</name>
    <dbReference type="NCBI Taxonomy" id="406548"/>
    <lineage>
        <taxon>Bacteria</taxon>
        <taxon>Pseudomonadati</taxon>
        <taxon>Planctomycetota</taxon>
        <taxon>Planctomycetia</taxon>
        <taxon>Isosphaerales</taxon>
        <taxon>Isosphaeraceae</taxon>
        <taxon>Aquisphaera</taxon>
    </lineage>
</organism>
<gene>
    <name evidence="1" type="ORF">OJF2_38070</name>
</gene>
<dbReference type="OrthoDB" id="9798792at2"/>
<keyword evidence="2" id="KW-1185">Reference proteome</keyword>
<reference evidence="1 2" key="1">
    <citation type="submission" date="2019-08" db="EMBL/GenBank/DDBJ databases">
        <title>Deep-cultivation of Planctomycetes and their phenomic and genomic characterization uncovers novel biology.</title>
        <authorList>
            <person name="Wiegand S."/>
            <person name="Jogler M."/>
            <person name="Boedeker C."/>
            <person name="Pinto D."/>
            <person name="Vollmers J."/>
            <person name="Rivas-Marin E."/>
            <person name="Kohn T."/>
            <person name="Peeters S.H."/>
            <person name="Heuer A."/>
            <person name="Rast P."/>
            <person name="Oberbeckmann S."/>
            <person name="Bunk B."/>
            <person name="Jeske O."/>
            <person name="Meyerdierks A."/>
            <person name="Storesund J.E."/>
            <person name="Kallscheuer N."/>
            <person name="Luecker S."/>
            <person name="Lage O.M."/>
            <person name="Pohl T."/>
            <person name="Merkel B.J."/>
            <person name="Hornburger P."/>
            <person name="Mueller R.-W."/>
            <person name="Bruemmer F."/>
            <person name="Labrenz M."/>
            <person name="Spormann A.M."/>
            <person name="Op den Camp H."/>
            <person name="Overmann J."/>
            <person name="Amann R."/>
            <person name="Jetten M.S.M."/>
            <person name="Mascher T."/>
            <person name="Medema M.H."/>
            <person name="Devos D.P."/>
            <person name="Kaster A.-K."/>
            <person name="Ovreas L."/>
            <person name="Rohde M."/>
            <person name="Galperin M.Y."/>
            <person name="Jogler C."/>
        </authorList>
    </citation>
    <scope>NUCLEOTIDE SEQUENCE [LARGE SCALE GENOMIC DNA]</scope>
    <source>
        <strain evidence="1 2">OJF2</strain>
    </source>
</reference>
<evidence type="ECO:0000313" key="1">
    <source>
        <dbReference type="EMBL" id="QEH35259.1"/>
    </source>
</evidence>
<sequence>MGGLIFEEETFRIRGAVFEVYREMGSGYAEPVYQECLRMELTSQKIPFIAQPELRIRYKGEVLAQFYKPDFICYDHIVIELKAARALAPEHEAQLMNYLKATGMKLGLLINFGAHPRAEIKRIAH</sequence>
<protein>
    <recommendedName>
        <fullName evidence="3">GxxExxY protein</fullName>
    </recommendedName>
</protein>
<dbReference type="InterPro" id="IPR026350">
    <property type="entry name" value="GxxExxY"/>
</dbReference>
<dbReference type="Pfam" id="PF13366">
    <property type="entry name" value="PDDEXK_3"/>
    <property type="match status" value="1"/>
</dbReference>
<name>A0A5B9W4U2_9BACT</name>
<dbReference type="EMBL" id="CP042997">
    <property type="protein sequence ID" value="QEH35259.1"/>
    <property type="molecule type" value="Genomic_DNA"/>
</dbReference>
<dbReference type="KEGG" id="agv:OJF2_38070"/>
<evidence type="ECO:0000313" key="2">
    <source>
        <dbReference type="Proteomes" id="UP000324233"/>
    </source>
</evidence>
<accession>A0A5B9W4U2</accession>
<dbReference type="NCBIfam" id="TIGR04256">
    <property type="entry name" value="GxxExxY"/>
    <property type="match status" value="1"/>
</dbReference>